<evidence type="ECO:0000313" key="3">
    <source>
        <dbReference type="EMBL" id="CAF9939848.1"/>
    </source>
</evidence>
<feature type="chain" id="PRO_5034046458" evidence="2">
    <location>
        <begin position="20"/>
        <end position="277"/>
    </location>
</feature>
<keyword evidence="2" id="KW-0732">Signal</keyword>
<evidence type="ECO:0000313" key="4">
    <source>
        <dbReference type="Proteomes" id="UP000664534"/>
    </source>
</evidence>
<feature type="signal peptide" evidence="2">
    <location>
        <begin position="1"/>
        <end position="19"/>
    </location>
</feature>
<dbReference type="AlphaFoldDB" id="A0A8H3J3F9"/>
<dbReference type="EMBL" id="CAJPDT010000124">
    <property type="protein sequence ID" value="CAF9939848.1"/>
    <property type="molecule type" value="Genomic_DNA"/>
</dbReference>
<dbReference type="OrthoDB" id="5300957at2759"/>
<protein>
    <submittedName>
        <fullName evidence="3">Uncharacterized protein</fullName>
    </submittedName>
</protein>
<dbReference type="Proteomes" id="UP000664534">
    <property type="component" value="Unassembled WGS sequence"/>
</dbReference>
<organism evidence="3 4">
    <name type="scientific">Imshaugia aleurites</name>
    <dbReference type="NCBI Taxonomy" id="172621"/>
    <lineage>
        <taxon>Eukaryota</taxon>
        <taxon>Fungi</taxon>
        <taxon>Dikarya</taxon>
        <taxon>Ascomycota</taxon>
        <taxon>Pezizomycotina</taxon>
        <taxon>Lecanoromycetes</taxon>
        <taxon>OSLEUM clade</taxon>
        <taxon>Lecanoromycetidae</taxon>
        <taxon>Lecanorales</taxon>
        <taxon>Lecanorineae</taxon>
        <taxon>Parmeliaceae</taxon>
        <taxon>Imshaugia</taxon>
    </lineage>
</organism>
<reference evidence="3" key="1">
    <citation type="submission" date="2021-03" db="EMBL/GenBank/DDBJ databases">
        <authorList>
            <person name="Tagirdzhanova G."/>
        </authorList>
    </citation>
    <scope>NUCLEOTIDE SEQUENCE</scope>
</reference>
<gene>
    <name evidence="3" type="ORF">IMSHALPRED_001655</name>
</gene>
<keyword evidence="4" id="KW-1185">Reference proteome</keyword>
<evidence type="ECO:0000256" key="2">
    <source>
        <dbReference type="SAM" id="SignalP"/>
    </source>
</evidence>
<feature type="region of interest" description="Disordered" evidence="1">
    <location>
        <begin position="254"/>
        <end position="277"/>
    </location>
</feature>
<sequence length="277" mass="29675">MSLKYVLGYALYISSLVLAKPLDPPAHPARSLEVLQHLANISTLMEFATSETNGSISSLDEIGNQKLHIQCDGSAYGFNLDIPDCEEAKAYLPINSKQVQWAERHTGWQKQIFLLPYRSMGDKASCYVQPVLIDGVTSARATPNEVRNAAAAIRNKCASGGKLQGGIATEIGGDNNLAVIMGAYEAPSAVQCRGTISHMISCEDIIEDMPATTNMEIFALPENASATVLLPQAVESDDTFCMLRIFGASSIEDSDTGSWHGKGGTMSGLGESRDPSQ</sequence>
<name>A0A8H3J3F9_9LECA</name>
<proteinExistence type="predicted"/>
<evidence type="ECO:0000256" key="1">
    <source>
        <dbReference type="SAM" id="MobiDB-lite"/>
    </source>
</evidence>
<comment type="caution">
    <text evidence="3">The sequence shown here is derived from an EMBL/GenBank/DDBJ whole genome shotgun (WGS) entry which is preliminary data.</text>
</comment>
<accession>A0A8H3J3F9</accession>